<dbReference type="Pfam" id="PF08439">
    <property type="entry name" value="Peptidase_M3_N"/>
    <property type="match status" value="1"/>
</dbReference>
<evidence type="ECO:0000256" key="6">
    <source>
        <dbReference type="RuleBase" id="RU368091"/>
    </source>
</evidence>
<dbReference type="InterPro" id="IPR013647">
    <property type="entry name" value="OligopepF_N_dom"/>
</dbReference>
<evidence type="ECO:0000256" key="1">
    <source>
        <dbReference type="ARBA" id="ARBA00022670"/>
    </source>
</evidence>
<evidence type="ECO:0000313" key="10">
    <source>
        <dbReference type="Proteomes" id="UP000198943"/>
    </source>
</evidence>
<keyword evidence="1 6" id="KW-0645">Protease</keyword>
<comment type="cofactor">
    <cofactor evidence="6">
        <name>Zn(2+)</name>
        <dbReference type="ChEBI" id="CHEBI:29105"/>
    </cofactor>
    <text evidence="6">Binds 1 zinc ion.</text>
</comment>
<feature type="domain" description="Peptidase M3A/M3B catalytic" evidence="7">
    <location>
        <begin position="208"/>
        <end position="608"/>
    </location>
</feature>
<proteinExistence type="inferred from homology"/>
<sequence length="624" mass="70651">MNTPSHGSKVARKDIPAVFQWKIQDIYATQEEWEKACTALKELIAELETCKGSLKDAGILLQALQLRDRMSQEIDKIYAYARLQQDADNGDVNAQALSGKAEGILAAFYNAVSFIDSEVTSLPKEQLEQLKNDPLFSDYSFYLEDLERMREHVLPGEQEAILAQSQLATGTGVLAFRALVSADMEFPVIKDRNDNDAIVSEGCYMLNMSSDDRVLRKNSFFGLMNTYHHYRNTLAATLTGTCRSRYFYARVRGYQNSMEASLAEENIPVSLYNGLIQTIHANLKPLHEYITLKKETLGYDEFHPYDLYVPLSQEGEKSFSCTFAEACETVKNALQPLGQAYIDALRKGMTEGWIDIYENKGKRSGAYSWGVYGVHPYVLLNFQPRYNSISTLAHELGHSLHSYFSSQAQPYAKSDYSIFCAEVASTTNENLLLEYALARADKTQKIFLLNQFLEAVRTTVYRQVQFAEFEKFIHDKITMGESLQAEELEKYWLESNRTYYGPDLTVDKELGSEWSRIPHFHTPFYVYKYATGYSAATAFSEAILNESADKHHTRSRSNAGPENTTTPCQTASAVEKYLKFLHAGGSDYSLNLLKVAGVDLNSPQPVQVTLEKFARKLKELKELL</sequence>
<protein>
    <recommendedName>
        <fullName evidence="6">Oligopeptidase F</fullName>
        <ecNumber evidence="6">3.4.24.-</ecNumber>
    </recommendedName>
</protein>
<name>A0A1G6N1Z1_9FIRM</name>
<organism evidence="9 10">
    <name type="scientific">Succiniclasticum ruminis</name>
    <dbReference type="NCBI Taxonomy" id="40841"/>
    <lineage>
        <taxon>Bacteria</taxon>
        <taxon>Bacillati</taxon>
        <taxon>Bacillota</taxon>
        <taxon>Negativicutes</taxon>
        <taxon>Acidaminococcales</taxon>
        <taxon>Acidaminococcaceae</taxon>
        <taxon>Succiniclasticum</taxon>
    </lineage>
</organism>
<accession>A0A1G6N1Z1</accession>
<evidence type="ECO:0000259" key="8">
    <source>
        <dbReference type="Pfam" id="PF08439"/>
    </source>
</evidence>
<evidence type="ECO:0000256" key="3">
    <source>
        <dbReference type="ARBA" id="ARBA00022801"/>
    </source>
</evidence>
<keyword evidence="2 6" id="KW-0479">Metal-binding</keyword>
<dbReference type="CDD" id="cd09608">
    <property type="entry name" value="M3B_PepF"/>
    <property type="match status" value="1"/>
</dbReference>
<dbReference type="InterPro" id="IPR001567">
    <property type="entry name" value="Pept_M3A_M3B_dom"/>
</dbReference>
<gene>
    <name evidence="9" type="ORF">SAMN04487864_11190</name>
</gene>
<keyword evidence="10" id="KW-1185">Reference proteome</keyword>
<dbReference type="Gene3D" id="1.10.287.830">
    <property type="entry name" value="putative peptidase helix hairpin domain like"/>
    <property type="match status" value="1"/>
</dbReference>
<dbReference type="SUPFAM" id="SSF55486">
    <property type="entry name" value="Metalloproteases ('zincins'), catalytic domain"/>
    <property type="match status" value="1"/>
</dbReference>
<dbReference type="GO" id="GO:0006508">
    <property type="term" value="P:proteolysis"/>
    <property type="evidence" value="ECO:0007669"/>
    <property type="project" value="UniProtKB-KW"/>
</dbReference>
<dbReference type="Gene3D" id="1.20.140.70">
    <property type="entry name" value="Oligopeptidase f, N-terminal domain"/>
    <property type="match status" value="1"/>
</dbReference>
<reference evidence="10" key="1">
    <citation type="submission" date="2016-10" db="EMBL/GenBank/DDBJ databases">
        <authorList>
            <person name="Varghese N."/>
            <person name="Submissions S."/>
        </authorList>
    </citation>
    <scope>NUCLEOTIDE SEQUENCE [LARGE SCALE GENOMIC DNA]</scope>
    <source>
        <strain evidence="10">DSM 11005</strain>
    </source>
</reference>
<dbReference type="AlphaFoldDB" id="A0A1G6N1Z1"/>
<dbReference type="InterPro" id="IPR042088">
    <property type="entry name" value="OligoPept_F_C"/>
</dbReference>
<dbReference type="EC" id="3.4.24.-" evidence="6"/>
<dbReference type="Pfam" id="PF01432">
    <property type="entry name" value="Peptidase_M3"/>
    <property type="match status" value="1"/>
</dbReference>
<evidence type="ECO:0000256" key="4">
    <source>
        <dbReference type="ARBA" id="ARBA00022833"/>
    </source>
</evidence>
<dbReference type="NCBIfam" id="TIGR00181">
    <property type="entry name" value="pepF"/>
    <property type="match status" value="1"/>
</dbReference>
<evidence type="ECO:0000259" key="7">
    <source>
        <dbReference type="Pfam" id="PF01432"/>
    </source>
</evidence>
<dbReference type="EMBL" id="FMYW01000011">
    <property type="protein sequence ID" value="SDC61830.1"/>
    <property type="molecule type" value="Genomic_DNA"/>
</dbReference>
<keyword evidence="5 6" id="KW-0482">Metalloprotease</keyword>
<evidence type="ECO:0000313" key="9">
    <source>
        <dbReference type="EMBL" id="SDC61830.1"/>
    </source>
</evidence>
<keyword evidence="3 6" id="KW-0378">Hydrolase</keyword>
<comment type="similarity">
    <text evidence="6">Belongs to the peptidase M3B family.</text>
</comment>
<dbReference type="Proteomes" id="UP000198943">
    <property type="component" value="Unassembled WGS sequence"/>
</dbReference>
<feature type="domain" description="Oligopeptidase F N-terminal" evidence="8">
    <location>
        <begin position="118"/>
        <end position="186"/>
    </location>
</feature>
<evidence type="ECO:0000256" key="2">
    <source>
        <dbReference type="ARBA" id="ARBA00022723"/>
    </source>
</evidence>
<dbReference type="RefSeq" id="WP_093730805.1">
    <property type="nucleotide sequence ID" value="NZ_FMYW01000011.1"/>
</dbReference>
<dbReference type="GO" id="GO:0046872">
    <property type="term" value="F:metal ion binding"/>
    <property type="evidence" value="ECO:0007669"/>
    <property type="project" value="UniProtKB-UniRule"/>
</dbReference>
<comment type="function">
    <text evidence="6">Has oligopeptidase activity and degrades a variety of small bioactive peptides.</text>
</comment>
<dbReference type="GO" id="GO:0004222">
    <property type="term" value="F:metalloendopeptidase activity"/>
    <property type="evidence" value="ECO:0007669"/>
    <property type="project" value="UniProtKB-UniRule"/>
</dbReference>
<dbReference type="OrthoDB" id="9766487at2"/>
<evidence type="ECO:0000256" key="5">
    <source>
        <dbReference type="ARBA" id="ARBA00023049"/>
    </source>
</evidence>
<keyword evidence="4 6" id="KW-0862">Zinc</keyword>
<dbReference type="InterPro" id="IPR004438">
    <property type="entry name" value="Peptidase_M3B"/>
</dbReference>
<dbReference type="Gene3D" id="1.10.1370.20">
    <property type="entry name" value="Oligoendopeptidase f, C-terminal domain"/>
    <property type="match status" value="1"/>
</dbReference>